<evidence type="ECO:0000313" key="2">
    <source>
        <dbReference type="EMBL" id="THG91331.1"/>
    </source>
</evidence>
<dbReference type="AlphaFoldDB" id="A0A094WLN2"/>
<keyword evidence="3" id="KW-1185">Reference proteome</keyword>
<dbReference type="EMBL" id="JALP01000078">
    <property type="protein sequence ID" value="THG91331.1"/>
    <property type="molecule type" value="Genomic_DNA"/>
</dbReference>
<proteinExistence type="predicted"/>
<dbReference type="OrthoDB" id="9929033at2"/>
<reference evidence="1 3" key="1">
    <citation type="journal article" date="2014" name="Genome Announc.">
        <title>Draft Genome Sequence of Bacillus alcalophilus AV1934, a Classic Alkaliphile Isolated from Human Feces in 1934.</title>
        <authorList>
            <person name="Attie O."/>
            <person name="Jayaprakash A."/>
            <person name="Shah H."/>
            <person name="Paulsen I.T."/>
            <person name="Morino M."/>
            <person name="Takahashi Y."/>
            <person name="Narumi I."/>
            <person name="Sachidanandam R."/>
            <person name="Satoh K."/>
            <person name="Ito M."/>
            <person name="Krulwich T.A."/>
        </authorList>
    </citation>
    <scope>NUCLEOTIDE SEQUENCE [LARGE SCALE GENOMIC DNA]</scope>
    <source>
        <strain evidence="1 3">AV1934</strain>
    </source>
</reference>
<protein>
    <submittedName>
        <fullName evidence="1">Uncharacterized protein</fullName>
    </submittedName>
</protein>
<dbReference type="RefSeq" id="WP_003321249.1">
    <property type="nucleotide sequence ID" value="NZ_ALPT02000044.1"/>
</dbReference>
<evidence type="ECO:0000313" key="3">
    <source>
        <dbReference type="Proteomes" id="UP000002754"/>
    </source>
</evidence>
<dbReference type="EMBL" id="ALPT02000044">
    <property type="protein sequence ID" value="KGA96848.1"/>
    <property type="molecule type" value="Genomic_DNA"/>
</dbReference>
<gene>
    <name evidence="2" type="ORF">AJ85_05770</name>
    <name evidence="1" type="ORF">BALCAV_0213580</name>
</gene>
<evidence type="ECO:0000313" key="4">
    <source>
        <dbReference type="Proteomes" id="UP000297014"/>
    </source>
</evidence>
<reference evidence="2 4" key="2">
    <citation type="submission" date="2014-01" db="EMBL/GenBank/DDBJ databases">
        <title>Draft genome sequencing of Bacillus alcalophilus CGMCC 1.3604.</title>
        <authorList>
            <person name="Yang J."/>
            <person name="Diao L."/>
            <person name="Yang S."/>
        </authorList>
    </citation>
    <scope>NUCLEOTIDE SEQUENCE [LARGE SCALE GENOMIC DNA]</scope>
    <source>
        <strain evidence="2 4">CGMCC 1.3604</strain>
    </source>
</reference>
<evidence type="ECO:0000313" key="1">
    <source>
        <dbReference type="EMBL" id="KGA96848.1"/>
    </source>
</evidence>
<organism evidence="1 3">
    <name type="scientific">Alkalihalobacillus alcalophilus ATCC 27647 = CGMCC 1.3604</name>
    <dbReference type="NCBI Taxonomy" id="1218173"/>
    <lineage>
        <taxon>Bacteria</taxon>
        <taxon>Bacillati</taxon>
        <taxon>Bacillota</taxon>
        <taxon>Bacilli</taxon>
        <taxon>Bacillales</taxon>
        <taxon>Bacillaceae</taxon>
        <taxon>Alkalihalobacillus</taxon>
    </lineage>
</organism>
<comment type="caution">
    <text evidence="1">The sequence shown here is derived from an EMBL/GenBank/DDBJ whole genome shotgun (WGS) entry which is preliminary data.</text>
</comment>
<name>A0A094WLN2_ALKAL</name>
<dbReference type="Proteomes" id="UP000002754">
    <property type="component" value="Unassembled WGS sequence"/>
</dbReference>
<sequence>MLLKRLYEVKESIGQAIAMKTPNEEIENARKELFLAWHEFDNAAPAFVDKAIKNLLLAENKFASLIASENELRDCIFDADANAQQCSMYRTLSISKVMEFEPAQ</sequence>
<dbReference type="Proteomes" id="UP000297014">
    <property type="component" value="Unassembled WGS sequence"/>
</dbReference>
<accession>A0A094WLN2</accession>